<accession>A0A4P6UZR9</accession>
<evidence type="ECO:0000256" key="2">
    <source>
        <dbReference type="SAM" id="MobiDB-lite"/>
    </source>
</evidence>
<evidence type="ECO:0000313" key="5">
    <source>
        <dbReference type="Proteomes" id="UP000293719"/>
    </source>
</evidence>
<organism evidence="4 5">
    <name type="scientific">Roseitalea porphyridii</name>
    <dbReference type="NCBI Taxonomy" id="1852022"/>
    <lineage>
        <taxon>Bacteria</taxon>
        <taxon>Pseudomonadati</taxon>
        <taxon>Pseudomonadota</taxon>
        <taxon>Alphaproteobacteria</taxon>
        <taxon>Hyphomicrobiales</taxon>
        <taxon>Ahrensiaceae</taxon>
        <taxon>Roseitalea</taxon>
    </lineage>
</organism>
<dbReference type="GeneID" id="90766447"/>
<feature type="domain" description="CsbD-like" evidence="3">
    <location>
        <begin position="4"/>
        <end position="56"/>
    </location>
</feature>
<dbReference type="Gene3D" id="1.10.1470.10">
    <property type="entry name" value="YjbJ"/>
    <property type="match status" value="1"/>
</dbReference>
<dbReference type="InterPro" id="IPR050423">
    <property type="entry name" value="UPF0337_stress_rsp"/>
</dbReference>
<dbReference type="SUPFAM" id="SSF69047">
    <property type="entry name" value="Hypothetical protein YjbJ"/>
    <property type="match status" value="1"/>
</dbReference>
<keyword evidence="5" id="KW-1185">Reference proteome</keyword>
<dbReference type="OrthoDB" id="9796058at2"/>
<proteinExistence type="inferred from homology"/>
<dbReference type="PIRSF" id="PIRSF039008">
    <property type="entry name" value="YjbJ"/>
    <property type="match status" value="1"/>
</dbReference>
<dbReference type="InterPro" id="IPR026042">
    <property type="entry name" value="YjbJ"/>
</dbReference>
<sequence length="65" mass="7647">MNWDQVKGKWTELQGQARQQWGQLTDDDIAEARGDREELAGKVRQRYGKSKEEAEREVDEWAARL</sequence>
<feature type="region of interest" description="Disordered" evidence="2">
    <location>
        <begin position="44"/>
        <end position="65"/>
    </location>
</feature>
<protein>
    <submittedName>
        <fullName evidence="4">CsbD family protein</fullName>
    </submittedName>
</protein>
<evidence type="ECO:0000259" key="3">
    <source>
        <dbReference type="Pfam" id="PF05532"/>
    </source>
</evidence>
<name>A0A4P6UZR9_9HYPH</name>
<dbReference type="KEGG" id="rpod:E0E05_03990"/>
<evidence type="ECO:0000256" key="1">
    <source>
        <dbReference type="ARBA" id="ARBA00009129"/>
    </source>
</evidence>
<dbReference type="AlphaFoldDB" id="A0A4P6UZR9"/>
<dbReference type="EMBL" id="CP036532">
    <property type="protein sequence ID" value="QBK29834.1"/>
    <property type="molecule type" value="Genomic_DNA"/>
</dbReference>
<dbReference type="InterPro" id="IPR008462">
    <property type="entry name" value="CsbD"/>
</dbReference>
<evidence type="ECO:0000313" key="4">
    <source>
        <dbReference type="EMBL" id="QBK29834.1"/>
    </source>
</evidence>
<dbReference type="Pfam" id="PF05532">
    <property type="entry name" value="CsbD"/>
    <property type="match status" value="1"/>
</dbReference>
<reference evidence="4 5" key="1">
    <citation type="journal article" date="2017" name="Int. J. Syst. Evol. Microbiol.">
        <title>Roseitalea porphyridii gen. nov., sp. nov., isolated from a red alga, and reclassification of Hoeflea suaedae Chung et al. 2013 as Pseudohoeflea suaedae gen. nov., comb. nov.</title>
        <authorList>
            <person name="Hyeon J.W."/>
            <person name="Jeong S.E."/>
            <person name="Baek K."/>
            <person name="Jeon C.O."/>
        </authorList>
    </citation>
    <scope>NUCLEOTIDE SEQUENCE [LARGE SCALE GENOMIC DNA]</scope>
    <source>
        <strain evidence="4 5">MA7-20</strain>
    </source>
</reference>
<comment type="similarity">
    <text evidence="1">Belongs to the UPF0337 (CsbD) family.</text>
</comment>
<feature type="compositionally biased region" description="Basic and acidic residues" evidence="2">
    <location>
        <begin position="49"/>
        <end position="65"/>
    </location>
</feature>
<dbReference type="RefSeq" id="WP_131615545.1">
    <property type="nucleotide sequence ID" value="NZ_CP036532.1"/>
</dbReference>
<dbReference type="Proteomes" id="UP000293719">
    <property type="component" value="Chromosome"/>
</dbReference>
<dbReference type="PANTHER" id="PTHR34977:SF1">
    <property type="entry name" value="UPF0337 PROTEIN YJBJ"/>
    <property type="match status" value="1"/>
</dbReference>
<dbReference type="PANTHER" id="PTHR34977">
    <property type="entry name" value="UPF0337 PROTEIN YJBJ"/>
    <property type="match status" value="1"/>
</dbReference>
<gene>
    <name evidence="4" type="ORF">E0E05_03990</name>
</gene>
<dbReference type="InterPro" id="IPR036629">
    <property type="entry name" value="YjbJ_sf"/>
</dbReference>